<proteinExistence type="predicted"/>
<keyword evidence="3" id="KW-1185">Reference proteome</keyword>
<dbReference type="RefSeq" id="WP_378059281.1">
    <property type="nucleotide sequence ID" value="NZ_JBHSIS010000017.1"/>
</dbReference>
<dbReference type="EMBL" id="JBHSIS010000017">
    <property type="protein sequence ID" value="MFC4857294.1"/>
    <property type="molecule type" value="Genomic_DNA"/>
</dbReference>
<accession>A0ABV9S8K7</accession>
<organism evidence="2 3">
    <name type="scientific">Actinophytocola glycyrrhizae</name>
    <dbReference type="NCBI Taxonomy" id="2044873"/>
    <lineage>
        <taxon>Bacteria</taxon>
        <taxon>Bacillati</taxon>
        <taxon>Actinomycetota</taxon>
        <taxon>Actinomycetes</taxon>
        <taxon>Pseudonocardiales</taxon>
        <taxon>Pseudonocardiaceae</taxon>
    </lineage>
</organism>
<reference evidence="3" key="1">
    <citation type="journal article" date="2019" name="Int. J. Syst. Evol. Microbiol.">
        <title>The Global Catalogue of Microorganisms (GCM) 10K type strain sequencing project: providing services to taxonomists for standard genome sequencing and annotation.</title>
        <authorList>
            <consortium name="The Broad Institute Genomics Platform"/>
            <consortium name="The Broad Institute Genome Sequencing Center for Infectious Disease"/>
            <person name="Wu L."/>
            <person name="Ma J."/>
        </authorList>
    </citation>
    <scope>NUCLEOTIDE SEQUENCE [LARGE SCALE GENOMIC DNA]</scope>
    <source>
        <strain evidence="3">ZS-22-S1</strain>
    </source>
</reference>
<comment type="caution">
    <text evidence="2">The sequence shown here is derived from an EMBL/GenBank/DDBJ whole genome shotgun (WGS) entry which is preliminary data.</text>
</comment>
<feature type="compositionally biased region" description="Basic residues" evidence="1">
    <location>
        <begin position="63"/>
        <end position="78"/>
    </location>
</feature>
<sequence>METTEDQTFAAPAVLAALAGTEYRATLGSIDYEPSEGVRVAEETTAWLRCVPATPTSTAARARSARSTRASRHARPPRFRRAVAMALTVTLPGTPEAAAGQNRPELQDATQAFVDIGSPGCVISTARAR</sequence>
<evidence type="ECO:0000313" key="2">
    <source>
        <dbReference type="EMBL" id="MFC4857294.1"/>
    </source>
</evidence>
<protein>
    <submittedName>
        <fullName evidence="2">Uncharacterized protein</fullName>
    </submittedName>
</protein>
<dbReference type="Proteomes" id="UP001595859">
    <property type="component" value="Unassembled WGS sequence"/>
</dbReference>
<gene>
    <name evidence="2" type="ORF">ACFPCV_27675</name>
</gene>
<feature type="region of interest" description="Disordered" evidence="1">
    <location>
        <begin position="57"/>
        <end position="78"/>
    </location>
</feature>
<evidence type="ECO:0000256" key="1">
    <source>
        <dbReference type="SAM" id="MobiDB-lite"/>
    </source>
</evidence>
<evidence type="ECO:0000313" key="3">
    <source>
        <dbReference type="Proteomes" id="UP001595859"/>
    </source>
</evidence>
<name>A0ABV9S8K7_9PSEU</name>